<gene>
    <name evidence="2" type="primary">T11_5838</name>
    <name evidence="2" type="ORF">CEXT_426451</name>
</gene>
<feature type="compositionally biased region" description="Basic and acidic residues" evidence="1">
    <location>
        <begin position="284"/>
        <end position="298"/>
    </location>
</feature>
<evidence type="ECO:0000256" key="1">
    <source>
        <dbReference type="SAM" id="MobiDB-lite"/>
    </source>
</evidence>
<feature type="region of interest" description="Disordered" evidence="1">
    <location>
        <begin position="253"/>
        <end position="314"/>
    </location>
</feature>
<sequence length="314" mass="32927">MPLASVGSNKNEGSVSSPENKARIFLAARTLQCRPPHGAPPLLPALHGVQLPGRHGHLPHLPLRGGRRAAPHQPLLLRRLAALRAPGLPAAVDQELRHPLLRALQVPLHHALQDQALQEVGEAGDVAGGAAQGSLFHHVPRGGHNVRGVVPVRADRPHGRGDALGGAGVAVLDQADRGGHRLHGGTRLHVRAVQDVRAAVQAVARLQPHHLRAERAGEVRQPAAAGGLLCGRAHGGGAGQERGEALLARGGGVPQLQDQQLGQRGQRAGMRRAGRRGRPAPPARRGDGLHQDHPHLGDGQRPGQRRPSPGPPPQ</sequence>
<name>A0AAV4Y5E7_CAEEX</name>
<feature type="compositionally biased region" description="Basic residues" evidence="1">
    <location>
        <begin position="269"/>
        <end position="278"/>
    </location>
</feature>
<accession>A0AAV4Y5E7</accession>
<reference evidence="2 3" key="1">
    <citation type="submission" date="2021-06" db="EMBL/GenBank/DDBJ databases">
        <title>Caerostris extrusa draft genome.</title>
        <authorList>
            <person name="Kono N."/>
            <person name="Arakawa K."/>
        </authorList>
    </citation>
    <scope>NUCLEOTIDE SEQUENCE [LARGE SCALE GENOMIC DNA]</scope>
</reference>
<keyword evidence="3" id="KW-1185">Reference proteome</keyword>
<dbReference type="EMBL" id="BPLR01018660">
    <property type="protein sequence ID" value="GIZ01374.1"/>
    <property type="molecule type" value="Genomic_DNA"/>
</dbReference>
<protein>
    <submittedName>
        <fullName evidence="2">Uncharacterized protein</fullName>
    </submittedName>
</protein>
<comment type="caution">
    <text evidence="2">The sequence shown here is derived from an EMBL/GenBank/DDBJ whole genome shotgun (WGS) entry which is preliminary data.</text>
</comment>
<organism evidence="2 3">
    <name type="scientific">Caerostris extrusa</name>
    <name type="common">Bark spider</name>
    <name type="synonym">Caerostris bankana</name>
    <dbReference type="NCBI Taxonomy" id="172846"/>
    <lineage>
        <taxon>Eukaryota</taxon>
        <taxon>Metazoa</taxon>
        <taxon>Ecdysozoa</taxon>
        <taxon>Arthropoda</taxon>
        <taxon>Chelicerata</taxon>
        <taxon>Arachnida</taxon>
        <taxon>Araneae</taxon>
        <taxon>Araneomorphae</taxon>
        <taxon>Entelegynae</taxon>
        <taxon>Araneoidea</taxon>
        <taxon>Araneidae</taxon>
        <taxon>Caerostris</taxon>
    </lineage>
</organism>
<dbReference type="Proteomes" id="UP001054945">
    <property type="component" value="Unassembled WGS sequence"/>
</dbReference>
<evidence type="ECO:0000313" key="3">
    <source>
        <dbReference type="Proteomes" id="UP001054945"/>
    </source>
</evidence>
<dbReference type="AlphaFoldDB" id="A0AAV4Y5E7"/>
<evidence type="ECO:0000313" key="2">
    <source>
        <dbReference type="EMBL" id="GIZ01374.1"/>
    </source>
</evidence>
<feature type="compositionally biased region" description="Low complexity" evidence="1">
    <location>
        <begin position="254"/>
        <end position="268"/>
    </location>
</feature>
<proteinExistence type="predicted"/>